<dbReference type="Proteomes" id="UP000554482">
    <property type="component" value="Unassembled WGS sequence"/>
</dbReference>
<evidence type="ECO:0000313" key="3">
    <source>
        <dbReference type="Proteomes" id="UP000554482"/>
    </source>
</evidence>
<dbReference type="EMBL" id="JABWDY010033803">
    <property type="protein sequence ID" value="KAF5183201.1"/>
    <property type="molecule type" value="Genomic_DNA"/>
</dbReference>
<keyword evidence="3" id="KW-1185">Reference proteome</keyword>
<comment type="caution">
    <text evidence="2">The sequence shown here is derived from an EMBL/GenBank/DDBJ whole genome shotgun (WGS) entry which is preliminary data.</text>
</comment>
<feature type="compositionally biased region" description="Polar residues" evidence="1">
    <location>
        <begin position="67"/>
        <end position="109"/>
    </location>
</feature>
<evidence type="ECO:0000313" key="2">
    <source>
        <dbReference type="EMBL" id="KAF5183201.1"/>
    </source>
</evidence>
<reference evidence="2 3" key="1">
    <citation type="submission" date="2020-06" db="EMBL/GenBank/DDBJ databases">
        <title>Transcriptomic and genomic resources for Thalictrum thalictroides and T. hernandezii: Facilitating candidate gene discovery in an emerging model plant lineage.</title>
        <authorList>
            <person name="Arias T."/>
            <person name="Riano-Pachon D.M."/>
            <person name="Di Stilio V.S."/>
        </authorList>
    </citation>
    <scope>NUCLEOTIDE SEQUENCE [LARGE SCALE GENOMIC DNA]</scope>
    <source>
        <strain evidence="3">cv. WT478/WT964</strain>
        <tissue evidence="2">Leaves</tissue>
    </source>
</reference>
<gene>
    <name evidence="2" type="ORF">FRX31_027212</name>
</gene>
<protein>
    <submittedName>
        <fullName evidence="2">Uncharacterized protein</fullName>
    </submittedName>
</protein>
<evidence type="ECO:0000256" key="1">
    <source>
        <dbReference type="SAM" id="MobiDB-lite"/>
    </source>
</evidence>
<proteinExistence type="predicted"/>
<accession>A0A7J6VES5</accession>
<feature type="compositionally biased region" description="Polar residues" evidence="1">
    <location>
        <begin position="47"/>
        <end position="58"/>
    </location>
</feature>
<sequence>MPYSDPSCLYSPAHATGECSTYKEWVDNESDSTPTSHAPHLLVRGPSDQTLQSPTSTHAPHLLVTGPSDQENQIPNDDINATPSTTSRHSCSDEQVQNQINELKSSPTT</sequence>
<dbReference type="AlphaFoldDB" id="A0A7J6VES5"/>
<feature type="region of interest" description="Disordered" evidence="1">
    <location>
        <begin position="26"/>
        <end position="109"/>
    </location>
</feature>
<organism evidence="2 3">
    <name type="scientific">Thalictrum thalictroides</name>
    <name type="common">Rue-anemone</name>
    <name type="synonym">Anemone thalictroides</name>
    <dbReference type="NCBI Taxonomy" id="46969"/>
    <lineage>
        <taxon>Eukaryota</taxon>
        <taxon>Viridiplantae</taxon>
        <taxon>Streptophyta</taxon>
        <taxon>Embryophyta</taxon>
        <taxon>Tracheophyta</taxon>
        <taxon>Spermatophyta</taxon>
        <taxon>Magnoliopsida</taxon>
        <taxon>Ranunculales</taxon>
        <taxon>Ranunculaceae</taxon>
        <taxon>Thalictroideae</taxon>
        <taxon>Thalictrum</taxon>
    </lineage>
</organism>
<name>A0A7J6VES5_THATH</name>